<comment type="caution">
    <text evidence="2">The sequence shown here is derived from an EMBL/GenBank/DDBJ whole genome shotgun (WGS) entry which is preliminary data.</text>
</comment>
<dbReference type="Pfam" id="PF03883">
    <property type="entry name" value="H2O2_YaaD"/>
    <property type="match status" value="1"/>
</dbReference>
<sequence>MALAFATFNAQTRVAGNRILDRAWKMPEGWNASLDALNTETRDASGKGSFDTSMILLQPNGLDLKPSTCHYHSYLQMFKRTEELVDVLKNETADGIKGIMGLGDKMSKSHLQRFQTFEKLPPKQAVLALTADVGAEDWGEENRKYADKHLRILSGLYGVVRPYDDVKPVRDIPMNAKVKTKKGLYLTEFWGDAITKQLSKDLKSISEGNKGGHILLVKCTSDHYFQSVQAHNLPEGTTVVEIEFEQAPEDVAAKARCQFAKFVIEQKVITPEGLKDFKSQEWSLDERRCTIQKVFYVWIGDDRHRKKKSKKEGKEKDKDRSDASGEDKKKAKRKQKAVEQAQDFSDLSEDVKPKKVKVRVKKKVQAQRERSPDNFSDMNSEEFNARAKKGKKAASDESGSGRKKKEAIASRLEAASRLEDWLEVKRAHDSEERQKRNKEKKRRSSDSS</sequence>
<evidence type="ECO:0000313" key="2">
    <source>
        <dbReference type="EMBL" id="CAK8992007.1"/>
    </source>
</evidence>
<dbReference type="Proteomes" id="UP001642464">
    <property type="component" value="Unassembled WGS sequence"/>
</dbReference>
<feature type="compositionally biased region" description="Basic and acidic residues" evidence="1">
    <location>
        <begin position="312"/>
        <end position="329"/>
    </location>
</feature>
<dbReference type="PANTHER" id="PTHR30283:SF4">
    <property type="entry name" value="PEROXIDE STRESS RESISTANCE PROTEIN YAAA"/>
    <property type="match status" value="1"/>
</dbReference>
<keyword evidence="3" id="KW-1185">Reference proteome</keyword>
<feature type="compositionally biased region" description="Basic and acidic residues" evidence="1">
    <location>
        <begin position="414"/>
        <end position="434"/>
    </location>
</feature>
<evidence type="ECO:0000256" key="1">
    <source>
        <dbReference type="SAM" id="MobiDB-lite"/>
    </source>
</evidence>
<feature type="compositionally biased region" description="Polar residues" evidence="1">
    <location>
        <begin position="373"/>
        <end position="382"/>
    </location>
</feature>
<reference evidence="2 3" key="1">
    <citation type="submission" date="2024-02" db="EMBL/GenBank/DDBJ databases">
        <authorList>
            <person name="Chen Y."/>
            <person name="Shah S."/>
            <person name="Dougan E. K."/>
            <person name="Thang M."/>
            <person name="Chan C."/>
        </authorList>
    </citation>
    <scope>NUCLEOTIDE SEQUENCE [LARGE SCALE GENOMIC DNA]</scope>
</reference>
<feature type="region of interest" description="Disordered" evidence="1">
    <location>
        <begin position="306"/>
        <end position="448"/>
    </location>
</feature>
<dbReference type="InterPro" id="IPR005583">
    <property type="entry name" value="YaaA"/>
</dbReference>
<feature type="compositionally biased region" description="Basic residues" evidence="1">
    <location>
        <begin position="435"/>
        <end position="448"/>
    </location>
</feature>
<feature type="compositionally biased region" description="Basic residues" evidence="1">
    <location>
        <begin position="354"/>
        <end position="365"/>
    </location>
</feature>
<gene>
    <name evidence="2" type="ORF">SCF082_LOCUS2905</name>
</gene>
<accession>A0ABP0HP65</accession>
<evidence type="ECO:0000313" key="3">
    <source>
        <dbReference type="Proteomes" id="UP001642464"/>
    </source>
</evidence>
<dbReference type="EMBL" id="CAXAMM010001447">
    <property type="protein sequence ID" value="CAK8992007.1"/>
    <property type="molecule type" value="Genomic_DNA"/>
</dbReference>
<name>A0ABP0HP65_9DINO</name>
<dbReference type="PANTHER" id="PTHR30283">
    <property type="entry name" value="PEROXIDE STRESS RESPONSE PROTEIN YAAA"/>
    <property type="match status" value="1"/>
</dbReference>
<organism evidence="2 3">
    <name type="scientific">Durusdinium trenchii</name>
    <dbReference type="NCBI Taxonomy" id="1381693"/>
    <lineage>
        <taxon>Eukaryota</taxon>
        <taxon>Sar</taxon>
        <taxon>Alveolata</taxon>
        <taxon>Dinophyceae</taxon>
        <taxon>Suessiales</taxon>
        <taxon>Symbiodiniaceae</taxon>
        <taxon>Durusdinium</taxon>
    </lineage>
</organism>
<protein>
    <submittedName>
        <fullName evidence="2">UPF0246 protein Bcep18194_A5551</fullName>
    </submittedName>
</protein>
<proteinExistence type="predicted"/>